<feature type="compositionally biased region" description="Polar residues" evidence="1">
    <location>
        <begin position="619"/>
        <end position="628"/>
    </location>
</feature>
<feature type="region of interest" description="Disordered" evidence="1">
    <location>
        <begin position="610"/>
        <end position="636"/>
    </location>
</feature>
<gene>
    <name evidence="2" type="ORF">HRR80_001944</name>
</gene>
<dbReference type="InterPro" id="IPR027417">
    <property type="entry name" value="P-loop_NTPase"/>
</dbReference>
<feature type="compositionally biased region" description="Basic residues" evidence="1">
    <location>
        <begin position="699"/>
        <end position="716"/>
    </location>
</feature>
<sequence>MGFGLWPQLEHLHFPHIVTPFLLPNYPQHMDIACRACRPCRLGRLLSRSLRPATGFIPKTGSRFSNRSLHTETPAVHDSSLEPPSYLESRQDRTGSVPSRGEPRGFVAAIRRDAGQLPVSCPGCGALTQDVAPGEAGYYTRTRNTVKKYLKAVENASRRASREDSPEEGYVWENEQSADKDGEHTQLDLSEPEASISPPVCDRCHHLIHDSRGVPIAHPSIEDIADSIAESPFSKNHVYHVLDAADFPMSLIPSIYKSLSLAKPRSQNRRSQHSFSSKPSLSFIITRSDLLAPNKEMVDKMMPKLLALLRSSLGRKNQKMRLGNVHLVSSKRGWWTKDIKDSIWQRGGGNWLVGKFNVGKSSLFEVLFPKGSGERAPVYAELLQQQQEEQIESPALSKTSDFLRENSLLPPPRPEVPFPAMPLVSSLPGTTASPIRLPFGNNRGELIDLPGLERGGLDRFVREHDRLDLVMEHRPTVTQHNIKPGQSLLLGGGLVRITPILDENDPSTIMMAYPFVPLKAHVTSTEKAISAQEQQHETSLASILSEGAGESMASAGKFYLKTDVTKSRAGSVVRAGVAASKLPFHVYATDILIEGVGWVELVCQVRKRRGSSEADKAETASTVDQDSSAAPVPKAESVSIETTGFVPFGTSAATAEAENLNFPQVEVFTPMGKFIGQRPCLDVWQTWNNGKPRSQMRTARPRKPMSGVRKREKILHKAVSQD</sequence>
<dbReference type="GO" id="GO:0005739">
    <property type="term" value="C:mitochondrion"/>
    <property type="evidence" value="ECO:0007669"/>
    <property type="project" value="TreeGrafter"/>
</dbReference>
<evidence type="ECO:0000256" key="1">
    <source>
        <dbReference type="SAM" id="MobiDB-lite"/>
    </source>
</evidence>
<feature type="compositionally biased region" description="Basic and acidic residues" evidence="1">
    <location>
        <begin position="177"/>
        <end position="186"/>
    </location>
</feature>
<dbReference type="PANTHER" id="PTHR46434">
    <property type="entry name" value="GENETIC INTERACTOR OF PROHIBITINS 3, MITOCHONDRIAL"/>
    <property type="match status" value="1"/>
</dbReference>
<dbReference type="InterPro" id="IPR050896">
    <property type="entry name" value="Mito_lipid_metab_GTPase"/>
</dbReference>
<dbReference type="AlphaFoldDB" id="A0AAN6EZ80"/>
<dbReference type="Gene3D" id="3.40.50.300">
    <property type="entry name" value="P-loop containing nucleotide triphosphate hydrolases"/>
    <property type="match status" value="1"/>
</dbReference>
<feature type="region of interest" description="Disordered" evidence="1">
    <location>
        <begin position="61"/>
        <end position="103"/>
    </location>
</feature>
<organism evidence="2 3">
    <name type="scientific">Exophiala dermatitidis</name>
    <name type="common">Black yeast-like fungus</name>
    <name type="synonym">Wangiella dermatitidis</name>
    <dbReference type="NCBI Taxonomy" id="5970"/>
    <lineage>
        <taxon>Eukaryota</taxon>
        <taxon>Fungi</taxon>
        <taxon>Dikarya</taxon>
        <taxon>Ascomycota</taxon>
        <taxon>Pezizomycotina</taxon>
        <taxon>Eurotiomycetes</taxon>
        <taxon>Chaetothyriomycetidae</taxon>
        <taxon>Chaetothyriales</taxon>
        <taxon>Herpotrichiellaceae</taxon>
        <taxon>Exophiala</taxon>
    </lineage>
</organism>
<proteinExistence type="predicted"/>
<name>A0AAN6EZ80_EXODE</name>
<evidence type="ECO:0008006" key="4">
    <source>
        <dbReference type="Google" id="ProtNLM"/>
    </source>
</evidence>
<reference evidence="2" key="1">
    <citation type="submission" date="2023-01" db="EMBL/GenBank/DDBJ databases">
        <title>Exophiala dermititidis isolated from Cystic Fibrosis Patient.</title>
        <authorList>
            <person name="Kurbessoian T."/>
            <person name="Crocker A."/>
            <person name="Murante D."/>
            <person name="Hogan D.A."/>
            <person name="Stajich J.E."/>
        </authorList>
    </citation>
    <scope>NUCLEOTIDE SEQUENCE</scope>
    <source>
        <strain evidence="2">Ex8</strain>
    </source>
</reference>
<evidence type="ECO:0000313" key="3">
    <source>
        <dbReference type="Proteomes" id="UP001161757"/>
    </source>
</evidence>
<protein>
    <recommendedName>
        <fullName evidence="4">Genetic interactor of prohibitins 3, mitochondrial</fullName>
    </recommendedName>
</protein>
<dbReference type="SUPFAM" id="SSF52540">
    <property type="entry name" value="P-loop containing nucleoside triphosphate hydrolases"/>
    <property type="match status" value="1"/>
</dbReference>
<comment type="caution">
    <text evidence="2">The sequence shown here is derived from an EMBL/GenBank/DDBJ whole genome shotgun (WGS) entry which is preliminary data.</text>
</comment>
<evidence type="ECO:0000313" key="2">
    <source>
        <dbReference type="EMBL" id="KAJ8993429.1"/>
    </source>
</evidence>
<feature type="region of interest" description="Disordered" evidence="1">
    <location>
        <begin position="154"/>
        <end position="197"/>
    </location>
</feature>
<dbReference type="PANTHER" id="PTHR46434:SF1">
    <property type="entry name" value="GENETIC INTERACTOR OF PROHIBITINS 3, MITOCHONDRIAL"/>
    <property type="match status" value="1"/>
</dbReference>
<dbReference type="EMBL" id="JAJGCB010000003">
    <property type="protein sequence ID" value="KAJ8993429.1"/>
    <property type="molecule type" value="Genomic_DNA"/>
</dbReference>
<accession>A0AAN6EZ80</accession>
<dbReference type="Proteomes" id="UP001161757">
    <property type="component" value="Unassembled WGS sequence"/>
</dbReference>
<feature type="region of interest" description="Disordered" evidence="1">
    <location>
        <begin position="690"/>
        <end position="722"/>
    </location>
</feature>